<dbReference type="InterPro" id="IPR020053">
    <property type="entry name" value="Ribosome-bd_factorA_CS"/>
</dbReference>
<sequence>MPPRPLVPPIVSRRLRKSPRPTSLRAASRRSVCTSSRPAFPRPTSHRQRHPASRHLVGRRSADMWAALGGAGGLQVGLLLGGARGLHSSPVSCGKNLLKKFASKTKKKFWYEGPSLGSHLTHKPSQWASLTKSTSKRARREDHVRLRALNGLLYKALTELLCTPQVSQELCDLNVELSKVSLTADFSACRVFWRTTVSEARNASMEAVLRRSAAPMRHLLMSQQTLRNMPPIVFVQDRKNAAVAEVDRLLAVADFGPPDEEDFVQDDSSDPEALDTASPCDTLGPAAPSSLCGIDHEALNKQILEYKRRREKGHGSVGPAWPEHTTELMRKRKAKPRVDDDLSPKDCLWETGSDEPLDDGALPEEHGPGYAWGLQGQRERIADPDPRP</sequence>
<feature type="compositionally biased region" description="Acidic residues" evidence="1">
    <location>
        <begin position="352"/>
        <end position="362"/>
    </location>
</feature>
<feature type="region of interest" description="Disordered" evidence="1">
    <location>
        <begin position="310"/>
        <end position="388"/>
    </location>
</feature>
<name>A0ABM3RWM0_BALAC</name>
<dbReference type="Proteomes" id="UP001652580">
    <property type="component" value="Chromosome 13"/>
</dbReference>
<feature type="region of interest" description="Disordered" evidence="1">
    <location>
        <begin position="257"/>
        <end position="282"/>
    </location>
</feature>
<protein>
    <submittedName>
        <fullName evidence="3">Ribosome-binding factor A, mitochondrial</fullName>
    </submittedName>
</protein>
<proteinExistence type="predicted"/>
<dbReference type="SUPFAM" id="SSF89919">
    <property type="entry name" value="Ribosome-binding factor A, RbfA"/>
    <property type="match status" value="1"/>
</dbReference>
<dbReference type="InterPro" id="IPR039212">
    <property type="entry name" value="RBFA_mitochondrial"/>
</dbReference>
<dbReference type="InterPro" id="IPR000238">
    <property type="entry name" value="RbfA"/>
</dbReference>
<dbReference type="PROSITE" id="PS01319">
    <property type="entry name" value="RBFA"/>
    <property type="match status" value="1"/>
</dbReference>
<accession>A0ABM3RWM0</accession>
<dbReference type="InterPro" id="IPR023799">
    <property type="entry name" value="RbfA_dom_sf"/>
</dbReference>
<keyword evidence="2" id="KW-1185">Reference proteome</keyword>
<dbReference type="PANTHER" id="PTHR14725">
    <property type="entry name" value="RIBOSOME-BINDING FACTOR A, MITOCHONDRIAL-RELATED"/>
    <property type="match status" value="1"/>
</dbReference>
<evidence type="ECO:0000313" key="3">
    <source>
        <dbReference type="RefSeq" id="XP_057381944.1"/>
    </source>
</evidence>
<evidence type="ECO:0000313" key="2">
    <source>
        <dbReference type="Proteomes" id="UP001652580"/>
    </source>
</evidence>
<dbReference type="PANTHER" id="PTHR14725:SF0">
    <property type="entry name" value="RIBOSOME-BINDING FACTOR A, MITOCHONDRIAL-RELATED"/>
    <property type="match status" value="1"/>
</dbReference>
<dbReference type="RefSeq" id="XP_057381944.1">
    <property type="nucleotide sequence ID" value="XM_057525961.1"/>
</dbReference>
<feature type="region of interest" description="Disordered" evidence="1">
    <location>
        <begin position="1"/>
        <end position="55"/>
    </location>
</feature>
<reference evidence="3" key="1">
    <citation type="submission" date="2025-08" db="UniProtKB">
        <authorList>
            <consortium name="RefSeq"/>
        </authorList>
    </citation>
    <scope>IDENTIFICATION</scope>
</reference>
<evidence type="ECO:0000256" key="1">
    <source>
        <dbReference type="SAM" id="MobiDB-lite"/>
    </source>
</evidence>
<dbReference type="InterPro" id="IPR015946">
    <property type="entry name" value="KH_dom-like_a/b"/>
</dbReference>
<feature type="compositionally biased region" description="Basic residues" evidence="1">
    <location>
        <begin position="44"/>
        <end position="55"/>
    </location>
</feature>
<gene>
    <name evidence="3" type="primary">RBFA</name>
</gene>
<feature type="compositionally biased region" description="Basic and acidic residues" evidence="1">
    <location>
        <begin position="336"/>
        <end position="348"/>
    </location>
</feature>
<feature type="compositionally biased region" description="Basic and acidic residues" evidence="1">
    <location>
        <begin position="377"/>
        <end position="388"/>
    </location>
</feature>
<dbReference type="Pfam" id="PF02033">
    <property type="entry name" value="RBFA"/>
    <property type="match status" value="1"/>
</dbReference>
<feature type="compositionally biased region" description="Acidic residues" evidence="1">
    <location>
        <begin position="257"/>
        <end position="273"/>
    </location>
</feature>
<dbReference type="Gene3D" id="3.30.300.20">
    <property type="match status" value="1"/>
</dbReference>
<dbReference type="GeneID" id="103000976"/>
<organism evidence="2 3">
    <name type="scientific">Balaenoptera acutorostrata</name>
    <name type="common">Common minke whale</name>
    <name type="synonym">Balaena rostrata</name>
    <dbReference type="NCBI Taxonomy" id="9767"/>
    <lineage>
        <taxon>Eukaryota</taxon>
        <taxon>Metazoa</taxon>
        <taxon>Chordata</taxon>
        <taxon>Craniata</taxon>
        <taxon>Vertebrata</taxon>
        <taxon>Euteleostomi</taxon>
        <taxon>Mammalia</taxon>
        <taxon>Eutheria</taxon>
        <taxon>Laurasiatheria</taxon>
        <taxon>Artiodactyla</taxon>
        <taxon>Whippomorpha</taxon>
        <taxon>Cetacea</taxon>
        <taxon>Mysticeti</taxon>
        <taxon>Balaenopteridae</taxon>
        <taxon>Balaenoptera</taxon>
    </lineage>
</organism>